<evidence type="ECO:0000259" key="3">
    <source>
        <dbReference type="Pfam" id="PF03435"/>
    </source>
</evidence>
<dbReference type="PANTHER" id="PTHR12286">
    <property type="entry name" value="SACCHAROPINE DEHYDROGENASE-LIKE OXIDOREDUCTASE"/>
    <property type="match status" value="1"/>
</dbReference>
<dbReference type="GO" id="GO:0005739">
    <property type="term" value="C:mitochondrion"/>
    <property type="evidence" value="ECO:0007669"/>
    <property type="project" value="TreeGrafter"/>
</dbReference>
<dbReference type="Proteomes" id="UP000192758">
    <property type="component" value="Unassembled WGS sequence"/>
</dbReference>
<proteinExistence type="inferred from homology"/>
<dbReference type="PANTHER" id="PTHR12286:SF5">
    <property type="entry name" value="SACCHAROPINE DEHYDROGENASE-LIKE OXIDOREDUCTASE"/>
    <property type="match status" value="1"/>
</dbReference>
<evidence type="ECO:0000256" key="2">
    <source>
        <dbReference type="SAM" id="Phobius"/>
    </source>
</evidence>
<comment type="similarity">
    <text evidence="1">Belongs to the saccharopine dehydrogenase family.</text>
</comment>
<keyword evidence="2" id="KW-0812">Transmembrane</keyword>
<name>A0A1W0E703_9MICR</name>
<accession>A0A1W0E703</accession>
<organism evidence="4 5">
    <name type="scientific">Ecytonucleospora hepatopenaei</name>
    <dbReference type="NCBI Taxonomy" id="646526"/>
    <lineage>
        <taxon>Eukaryota</taxon>
        <taxon>Fungi</taxon>
        <taxon>Fungi incertae sedis</taxon>
        <taxon>Microsporidia</taxon>
        <taxon>Enterocytozoonidae</taxon>
        <taxon>Ecytonucleospora</taxon>
    </lineage>
</organism>
<dbReference type="GO" id="GO:0009247">
    <property type="term" value="P:glycolipid biosynthetic process"/>
    <property type="evidence" value="ECO:0007669"/>
    <property type="project" value="TreeGrafter"/>
</dbReference>
<reference evidence="4 5" key="1">
    <citation type="journal article" date="2017" name="Environ. Microbiol.">
        <title>Decay of the glycolytic pathway and adaptation to intranuclear parasitism within Enterocytozoonidae microsporidia.</title>
        <authorList>
            <person name="Wiredu Boakye D."/>
            <person name="Jaroenlak P."/>
            <person name="Prachumwat A."/>
            <person name="Williams T.A."/>
            <person name="Bateman K.S."/>
            <person name="Itsathitphaisarn O."/>
            <person name="Sritunyalucksana K."/>
            <person name="Paszkiewicz K.H."/>
            <person name="Moore K.A."/>
            <person name="Stentiford G.D."/>
            <person name="Williams B.A."/>
        </authorList>
    </citation>
    <scope>NUCLEOTIDE SEQUENCE [LARGE SCALE GENOMIC DNA]</scope>
    <source>
        <strain evidence="4 5">TH1</strain>
    </source>
</reference>
<dbReference type="InterPro" id="IPR005097">
    <property type="entry name" value="Sacchrp_dh_NADP-bd"/>
</dbReference>
<dbReference type="GO" id="GO:0005811">
    <property type="term" value="C:lipid droplet"/>
    <property type="evidence" value="ECO:0007669"/>
    <property type="project" value="TreeGrafter"/>
</dbReference>
<comment type="caution">
    <text evidence="4">The sequence shown here is derived from an EMBL/GenBank/DDBJ whole genome shotgun (WGS) entry which is preliminary data.</text>
</comment>
<dbReference type="InterPro" id="IPR051276">
    <property type="entry name" value="Saccharopine_DH-like_oxidrdct"/>
</dbReference>
<dbReference type="Gene3D" id="3.40.50.720">
    <property type="entry name" value="NAD(P)-binding Rossmann-like Domain"/>
    <property type="match status" value="1"/>
</dbReference>
<dbReference type="SUPFAM" id="SSF51735">
    <property type="entry name" value="NAD(P)-binding Rossmann-fold domains"/>
    <property type="match status" value="1"/>
</dbReference>
<evidence type="ECO:0000256" key="1">
    <source>
        <dbReference type="ARBA" id="ARBA00038048"/>
    </source>
</evidence>
<feature type="transmembrane region" description="Helical" evidence="2">
    <location>
        <begin position="259"/>
        <end position="280"/>
    </location>
</feature>
<feature type="domain" description="Saccharopine dehydrogenase NADP binding" evidence="3">
    <location>
        <begin position="44"/>
        <end position="145"/>
    </location>
</feature>
<dbReference type="Pfam" id="PF03435">
    <property type="entry name" value="Sacchrp_dh_NADP"/>
    <property type="match status" value="1"/>
</dbReference>
<evidence type="ECO:0000313" key="4">
    <source>
        <dbReference type="EMBL" id="OQS54939.1"/>
    </source>
</evidence>
<sequence length="392" mass="44365">MQQNLKKSFSQTFNKIEGIANNNFIERDYDIILYGSTSFTAKYVIQQLKNCDLKIALAARNASKIIKTQFDVIESDISAIESVTQKTKVLINLVGPYSKNGTGLKIIEACIKTSTDYVDITGEVNFIKEACKKFNSSAKYNQVSIVQSCGFDSIPSDIGAFYLAKCFDDCSIKGQITNARTTLNTGTWNSFIESLLSLAKKKNEQIKQNVKKEKSLIDSESCSVKYLGPDCFVTNKSAQFLKNITTYKYEMFMKMKNRFFAYLFLFYMFFISKMVKYAFFEYLLRKFPCLFSFGIVRSGGPSVSQVEKGFFEIEMIAHGKHGENEKSKKLVITGKDPSYLCTSIFVTECAYQLVRNRNAVPKGVITPAIAFHNTDIVECFIRKGISFKLVDL</sequence>
<keyword evidence="5" id="KW-1185">Reference proteome</keyword>
<protein>
    <recommendedName>
        <fullName evidence="3">Saccharopine dehydrogenase NADP binding domain-containing protein</fullName>
    </recommendedName>
</protein>
<gene>
    <name evidence="4" type="ORF">EHP00_2461</name>
</gene>
<dbReference type="GO" id="GO:0005886">
    <property type="term" value="C:plasma membrane"/>
    <property type="evidence" value="ECO:0007669"/>
    <property type="project" value="TreeGrafter"/>
</dbReference>
<keyword evidence="2" id="KW-1133">Transmembrane helix</keyword>
<dbReference type="OrthoDB" id="10268090at2759"/>
<evidence type="ECO:0000313" key="5">
    <source>
        <dbReference type="Proteomes" id="UP000192758"/>
    </source>
</evidence>
<dbReference type="EMBL" id="MNPJ01000015">
    <property type="protein sequence ID" value="OQS54939.1"/>
    <property type="molecule type" value="Genomic_DNA"/>
</dbReference>
<keyword evidence="2" id="KW-0472">Membrane</keyword>
<dbReference type="InterPro" id="IPR036291">
    <property type="entry name" value="NAD(P)-bd_dom_sf"/>
</dbReference>
<dbReference type="AlphaFoldDB" id="A0A1W0E703"/>
<dbReference type="VEuPathDB" id="MicrosporidiaDB:EHP00_2461"/>